<dbReference type="OrthoDB" id="10254377at2759"/>
<dbReference type="GO" id="GO:0005085">
    <property type="term" value="F:guanyl-nucleotide exchange factor activity"/>
    <property type="evidence" value="ECO:0007669"/>
    <property type="project" value="UniProtKB-KW"/>
</dbReference>
<protein>
    <recommendedName>
        <fullName evidence="3">N-terminal Ras-GEF domain-containing protein</fullName>
    </recommendedName>
</protein>
<feature type="domain" description="N-terminal Ras-GEF" evidence="3">
    <location>
        <begin position="282"/>
        <end position="407"/>
    </location>
</feature>
<dbReference type="SUPFAM" id="SSF48366">
    <property type="entry name" value="Ras GEF"/>
    <property type="match status" value="1"/>
</dbReference>
<gene>
    <name evidence="4" type="ORF">K443DRAFT_728</name>
</gene>
<keyword evidence="5" id="KW-1185">Reference proteome</keyword>
<dbReference type="CDD" id="cd06224">
    <property type="entry name" value="REM"/>
    <property type="match status" value="1"/>
</dbReference>
<keyword evidence="1" id="KW-0344">Guanine-nucleotide releasing factor</keyword>
<reference evidence="5" key="2">
    <citation type="submission" date="2015-01" db="EMBL/GenBank/DDBJ databases">
        <title>Evolutionary Origins and Diversification of the Mycorrhizal Mutualists.</title>
        <authorList>
            <consortium name="DOE Joint Genome Institute"/>
            <consortium name="Mycorrhizal Genomics Consortium"/>
            <person name="Kohler A."/>
            <person name="Kuo A."/>
            <person name="Nagy L.G."/>
            <person name="Floudas D."/>
            <person name="Copeland A."/>
            <person name="Barry K.W."/>
            <person name="Cichocki N."/>
            <person name="Veneault-Fourrey C."/>
            <person name="LaButti K."/>
            <person name="Lindquist E.A."/>
            <person name="Lipzen A."/>
            <person name="Lundell T."/>
            <person name="Morin E."/>
            <person name="Murat C."/>
            <person name="Riley R."/>
            <person name="Ohm R."/>
            <person name="Sun H."/>
            <person name="Tunlid A."/>
            <person name="Henrissat B."/>
            <person name="Grigoriev I.V."/>
            <person name="Hibbett D.S."/>
            <person name="Martin F."/>
        </authorList>
    </citation>
    <scope>NUCLEOTIDE SEQUENCE [LARGE SCALE GENOMIC DNA]</scope>
    <source>
        <strain evidence="5">LaAM-08-1</strain>
    </source>
</reference>
<organism evidence="4 5">
    <name type="scientific">Laccaria amethystina LaAM-08-1</name>
    <dbReference type="NCBI Taxonomy" id="1095629"/>
    <lineage>
        <taxon>Eukaryota</taxon>
        <taxon>Fungi</taxon>
        <taxon>Dikarya</taxon>
        <taxon>Basidiomycota</taxon>
        <taxon>Agaricomycotina</taxon>
        <taxon>Agaricomycetes</taxon>
        <taxon>Agaricomycetidae</taxon>
        <taxon>Agaricales</taxon>
        <taxon>Agaricineae</taxon>
        <taxon>Hydnangiaceae</taxon>
        <taxon>Laccaria</taxon>
    </lineage>
</organism>
<dbReference type="EMBL" id="KN838538">
    <property type="protein sequence ID" value="KIK09619.1"/>
    <property type="molecule type" value="Genomic_DNA"/>
</dbReference>
<proteinExistence type="predicted"/>
<feature type="region of interest" description="Disordered" evidence="2">
    <location>
        <begin position="260"/>
        <end position="281"/>
    </location>
</feature>
<feature type="region of interest" description="Disordered" evidence="2">
    <location>
        <begin position="415"/>
        <end position="443"/>
    </location>
</feature>
<sequence>MAAALPLLGPSDFDDPSRPDTPLASQKTTFHRLPIIETPTDHSSVSLSISPLRMSSRFNDEDESIGPLPAEMESAGLAVTRTYSSYVYCARTKLAAREITLRSDQRYGKPASDFLPAPRPLREMQSFESGLTARQVDAHSSVSPVLSELGTPEVEVCRPPSAIRLRASTSSFCTDHESLTESQPSACADVDELSSEEETTIIKLSASADQSAAPRDDPRFIIWGEAVPEWDHEAYLTSHDSFNTDASSPSGSLSLSIRRSSKASKVKSQEPQSSRPTSGLSTQQVLLAATIERWIAQLTSDLNHDELLDFFLTYRTYVSAVDLCNLLIAPFHWALRKPSSQRDETIRRIVRVRTFIAIRYWLLTLFTVDFIPNRELRLLMADWLNALIRGSVLRKHIDWLEIVRRLVKVAKECKQGHTRASTKPKSLSSPPKPATTTSEKQHQEKLSSLSLALRLAPRLGNTTIVVISFLGTEARSASRSDTNPVCLDMVASLKTIDVTLIRHIHFCQDTS</sequence>
<dbReference type="InterPro" id="IPR000651">
    <property type="entry name" value="Ras-like_Gua-exchang_fac_N"/>
</dbReference>
<evidence type="ECO:0000313" key="4">
    <source>
        <dbReference type="EMBL" id="KIK09619.1"/>
    </source>
</evidence>
<evidence type="ECO:0000256" key="2">
    <source>
        <dbReference type="SAM" id="MobiDB-lite"/>
    </source>
</evidence>
<dbReference type="PROSITE" id="PS50212">
    <property type="entry name" value="RASGEF_NTER"/>
    <property type="match status" value="1"/>
</dbReference>
<evidence type="ECO:0000259" key="3">
    <source>
        <dbReference type="PROSITE" id="PS50212"/>
    </source>
</evidence>
<dbReference type="InterPro" id="IPR023578">
    <property type="entry name" value="Ras_GEF_dom_sf"/>
</dbReference>
<dbReference type="Gene3D" id="1.20.870.10">
    <property type="entry name" value="Son of sevenless (SoS) protein Chain: S domain 1"/>
    <property type="match status" value="1"/>
</dbReference>
<evidence type="ECO:0000313" key="5">
    <source>
        <dbReference type="Proteomes" id="UP000054477"/>
    </source>
</evidence>
<feature type="compositionally biased region" description="Polar residues" evidence="2">
    <location>
        <begin position="269"/>
        <end position="281"/>
    </location>
</feature>
<accession>A0A0C9Y6K3</accession>
<evidence type="ECO:0000256" key="1">
    <source>
        <dbReference type="PROSITE-ProRule" id="PRU00135"/>
    </source>
</evidence>
<dbReference type="Proteomes" id="UP000054477">
    <property type="component" value="Unassembled WGS sequence"/>
</dbReference>
<feature type="region of interest" description="Disordered" evidence="2">
    <location>
        <begin position="1"/>
        <end position="32"/>
    </location>
</feature>
<name>A0A0C9Y6K3_9AGAR</name>
<feature type="compositionally biased region" description="Low complexity" evidence="2">
    <location>
        <begin position="423"/>
        <end position="438"/>
    </location>
</feature>
<dbReference type="HOGENOM" id="CLU_533239_0_0_1"/>
<dbReference type="AlphaFoldDB" id="A0A0C9Y6K3"/>
<reference evidence="4 5" key="1">
    <citation type="submission" date="2014-04" db="EMBL/GenBank/DDBJ databases">
        <authorList>
            <consortium name="DOE Joint Genome Institute"/>
            <person name="Kuo A."/>
            <person name="Kohler A."/>
            <person name="Nagy L.G."/>
            <person name="Floudas D."/>
            <person name="Copeland A."/>
            <person name="Barry K.W."/>
            <person name="Cichocki N."/>
            <person name="Veneault-Fourrey C."/>
            <person name="LaButti K."/>
            <person name="Lindquist E.A."/>
            <person name="Lipzen A."/>
            <person name="Lundell T."/>
            <person name="Morin E."/>
            <person name="Murat C."/>
            <person name="Sun H."/>
            <person name="Tunlid A."/>
            <person name="Henrissat B."/>
            <person name="Grigoriev I.V."/>
            <person name="Hibbett D.S."/>
            <person name="Martin F."/>
            <person name="Nordberg H.P."/>
            <person name="Cantor M.N."/>
            <person name="Hua S.X."/>
        </authorList>
    </citation>
    <scope>NUCLEOTIDE SEQUENCE [LARGE SCALE GENOMIC DNA]</scope>
    <source>
        <strain evidence="4 5">LaAM-08-1</strain>
    </source>
</reference>
<dbReference type="STRING" id="1095629.A0A0C9Y6K3"/>
<dbReference type="Pfam" id="PF00618">
    <property type="entry name" value="RasGEF_N"/>
    <property type="match status" value="1"/>
</dbReference>